<organism evidence="8 9">
    <name type="scientific">Paenibacillus wenxiniae</name>
    <dbReference type="NCBI Taxonomy" id="1636843"/>
    <lineage>
        <taxon>Bacteria</taxon>
        <taxon>Bacillati</taxon>
        <taxon>Bacillota</taxon>
        <taxon>Bacilli</taxon>
        <taxon>Bacillales</taxon>
        <taxon>Paenibacillaceae</taxon>
        <taxon>Paenibacillus</taxon>
    </lineage>
</organism>
<dbReference type="SUPFAM" id="SSF53335">
    <property type="entry name" value="S-adenosyl-L-methionine-dependent methyltransferases"/>
    <property type="match status" value="1"/>
</dbReference>
<dbReference type="Gene3D" id="3.90.120.10">
    <property type="entry name" value="DNA Methylase, subunit A, domain 2"/>
    <property type="match status" value="1"/>
</dbReference>
<dbReference type="RefSeq" id="WP_347324574.1">
    <property type="nucleotide sequence ID" value="NZ_JBCGUH010000003.1"/>
</dbReference>
<protein>
    <recommendedName>
        <fullName evidence="7">Cytosine-specific methyltransferase</fullName>
        <ecNumber evidence="7">2.1.1.37</ecNumber>
    </recommendedName>
</protein>
<evidence type="ECO:0000313" key="8">
    <source>
        <dbReference type="EMBL" id="MFD1884935.1"/>
    </source>
</evidence>
<dbReference type="InterPro" id="IPR018117">
    <property type="entry name" value="C5_DNA_meth_AS"/>
</dbReference>
<dbReference type="PANTHER" id="PTHR10629:SF52">
    <property type="entry name" value="DNA (CYTOSINE-5)-METHYLTRANSFERASE 1"/>
    <property type="match status" value="1"/>
</dbReference>
<keyword evidence="1 5" id="KW-0489">Methyltransferase</keyword>
<dbReference type="PRINTS" id="PR00105">
    <property type="entry name" value="C5METTRFRASE"/>
</dbReference>
<comment type="caution">
    <text evidence="8">The sequence shown here is derived from an EMBL/GenBank/DDBJ whole genome shotgun (WGS) entry which is preliminary data.</text>
</comment>
<comment type="catalytic activity">
    <reaction evidence="7">
        <text>a 2'-deoxycytidine in DNA + S-adenosyl-L-methionine = a 5-methyl-2'-deoxycytidine in DNA + S-adenosyl-L-homocysteine + H(+)</text>
        <dbReference type="Rhea" id="RHEA:13681"/>
        <dbReference type="Rhea" id="RHEA-COMP:11369"/>
        <dbReference type="Rhea" id="RHEA-COMP:11370"/>
        <dbReference type="ChEBI" id="CHEBI:15378"/>
        <dbReference type="ChEBI" id="CHEBI:57856"/>
        <dbReference type="ChEBI" id="CHEBI:59789"/>
        <dbReference type="ChEBI" id="CHEBI:85452"/>
        <dbReference type="ChEBI" id="CHEBI:85454"/>
        <dbReference type="EC" id="2.1.1.37"/>
    </reaction>
</comment>
<reference evidence="9" key="1">
    <citation type="journal article" date="2019" name="Int. J. Syst. Evol. Microbiol.">
        <title>The Global Catalogue of Microorganisms (GCM) 10K type strain sequencing project: providing services to taxonomists for standard genome sequencing and annotation.</title>
        <authorList>
            <consortium name="The Broad Institute Genomics Platform"/>
            <consortium name="The Broad Institute Genome Sequencing Center for Infectious Disease"/>
            <person name="Wu L."/>
            <person name="Ma J."/>
        </authorList>
    </citation>
    <scope>NUCLEOTIDE SEQUENCE [LARGE SCALE GENOMIC DNA]</scope>
    <source>
        <strain evidence="9">CCUG 54950</strain>
    </source>
</reference>
<keyword evidence="4" id="KW-0680">Restriction system</keyword>
<dbReference type="NCBIfam" id="TIGR00675">
    <property type="entry name" value="dcm"/>
    <property type="match status" value="1"/>
</dbReference>
<evidence type="ECO:0000256" key="2">
    <source>
        <dbReference type="ARBA" id="ARBA00022679"/>
    </source>
</evidence>
<dbReference type="PANTHER" id="PTHR10629">
    <property type="entry name" value="CYTOSINE-SPECIFIC METHYLTRANSFERASE"/>
    <property type="match status" value="1"/>
</dbReference>
<keyword evidence="9" id="KW-1185">Reference proteome</keyword>
<dbReference type="EMBL" id="JBHUEH010000010">
    <property type="protein sequence ID" value="MFD1884935.1"/>
    <property type="molecule type" value="Genomic_DNA"/>
</dbReference>
<evidence type="ECO:0000256" key="3">
    <source>
        <dbReference type="ARBA" id="ARBA00022691"/>
    </source>
</evidence>
<sequence>MPYKYKGVSLFTGAGGMDVGFEKAGIQVVWANEIDKDACATFKENHRESFLREGDISHYINELNDLKNIDILFGGPPCQGFSVAGKMDPEDIRSQLIWTFIEAIERLKPQVFVMENVKALGTLEKWKDVRESILKRTSSMGYTCFPFLLNSSHYGVPQKRERVFFIGFLEKKIEYEKMMLRLKQLMEKPTSIRETLAPLGPANTERNPLTCTAKITLASNPIMRKSPYAGMIFNGMGRPLDIDHYANTLPASMGGNKTPIVDEELLYGNAINDWVVEYHSALLNGKIDSKFQQVPNRLRRITIKEAALLQTFPEDYVFKGSKSAIYRQIGNAVPCKLAEIVAKLVISELENEPIIRNQNIDVGQVTFEDFLLI</sequence>
<gene>
    <name evidence="8" type="ORF">ACFSC9_05290</name>
</gene>
<dbReference type="GO" id="GO:0003886">
    <property type="term" value="F:DNA (cytosine-5-)-methyltransferase activity"/>
    <property type="evidence" value="ECO:0007669"/>
    <property type="project" value="UniProtKB-EC"/>
</dbReference>
<dbReference type="Proteomes" id="UP001597233">
    <property type="component" value="Unassembled WGS sequence"/>
</dbReference>
<dbReference type="InterPro" id="IPR029063">
    <property type="entry name" value="SAM-dependent_MTases_sf"/>
</dbReference>
<comment type="similarity">
    <text evidence="5 6">Belongs to the class I-like SAM-binding methyltransferase superfamily. C5-methyltransferase family.</text>
</comment>
<keyword evidence="2 5" id="KW-0808">Transferase</keyword>
<evidence type="ECO:0000256" key="7">
    <source>
        <dbReference type="RuleBase" id="RU000417"/>
    </source>
</evidence>
<dbReference type="PROSITE" id="PS00094">
    <property type="entry name" value="C5_MTASE_1"/>
    <property type="match status" value="1"/>
</dbReference>
<dbReference type="EC" id="2.1.1.37" evidence="7"/>
<dbReference type="InterPro" id="IPR001525">
    <property type="entry name" value="C5_MeTfrase"/>
</dbReference>
<dbReference type="Pfam" id="PF00145">
    <property type="entry name" value="DNA_methylase"/>
    <property type="match status" value="1"/>
</dbReference>
<evidence type="ECO:0000256" key="5">
    <source>
        <dbReference type="PROSITE-ProRule" id="PRU01016"/>
    </source>
</evidence>
<proteinExistence type="inferred from homology"/>
<name>A0ABW4RFH9_9BACL</name>
<dbReference type="Gene3D" id="3.40.50.150">
    <property type="entry name" value="Vaccinia Virus protein VP39"/>
    <property type="match status" value="1"/>
</dbReference>
<evidence type="ECO:0000256" key="1">
    <source>
        <dbReference type="ARBA" id="ARBA00022603"/>
    </source>
</evidence>
<dbReference type="GO" id="GO:0032259">
    <property type="term" value="P:methylation"/>
    <property type="evidence" value="ECO:0007669"/>
    <property type="project" value="UniProtKB-KW"/>
</dbReference>
<keyword evidence="3 5" id="KW-0949">S-adenosyl-L-methionine</keyword>
<evidence type="ECO:0000313" key="9">
    <source>
        <dbReference type="Proteomes" id="UP001597233"/>
    </source>
</evidence>
<dbReference type="CDD" id="cd00315">
    <property type="entry name" value="Cyt_C5_DNA_methylase"/>
    <property type="match status" value="1"/>
</dbReference>
<dbReference type="InterPro" id="IPR050390">
    <property type="entry name" value="C5-Methyltransferase"/>
</dbReference>
<accession>A0ABW4RFH9</accession>
<evidence type="ECO:0000256" key="6">
    <source>
        <dbReference type="RuleBase" id="RU000416"/>
    </source>
</evidence>
<dbReference type="PROSITE" id="PS51679">
    <property type="entry name" value="SAM_MT_C5"/>
    <property type="match status" value="1"/>
</dbReference>
<feature type="active site" evidence="5">
    <location>
        <position position="78"/>
    </location>
</feature>
<evidence type="ECO:0000256" key="4">
    <source>
        <dbReference type="ARBA" id="ARBA00022747"/>
    </source>
</evidence>